<dbReference type="InterPro" id="IPR011993">
    <property type="entry name" value="PH-like_dom_sf"/>
</dbReference>
<keyword evidence="4" id="KW-1185">Reference proteome</keyword>
<dbReference type="Gene3D" id="2.30.29.30">
    <property type="entry name" value="Pleckstrin-homology domain (PH domain)/Phosphotyrosine-binding domain (PTB)"/>
    <property type="match status" value="1"/>
</dbReference>
<proteinExistence type="predicted"/>
<comment type="caution">
    <text evidence="3">The sequence shown here is derived from an EMBL/GenBank/DDBJ whole genome shotgun (WGS) entry which is preliminary data.</text>
</comment>
<evidence type="ECO:0000259" key="2">
    <source>
        <dbReference type="PROSITE" id="PS50848"/>
    </source>
</evidence>
<gene>
    <name evidence="3" type="ORF">R1flu_018769</name>
</gene>
<dbReference type="CDD" id="cd00177">
    <property type="entry name" value="START"/>
    <property type="match status" value="1"/>
</dbReference>
<dbReference type="PROSITE" id="PS50848">
    <property type="entry name" value="START"/>
    <property type="match status" value="1"/>
</dbReference>
<dbReference type="SMART" id="SM00234">
    <property type="entry name" value="START"/>
    <property type="match status" value="1"/>
</dbReference>
<evidence type="ECO:0000313" key="3">
    <source>
        <dbReference type="EMBL" id="KAL2650641.1"/>
    </source>
</evidence>
<feature type="region of interest" description="Disordered" evidence="1">
    <location>
        <begin position="488"/>
        <end position="511"/>
    </location>
</feature>
<evidence type="ECO:0000256" key="1">
    <source>
        <dbReference type="SAM" id="MobiDB-lite"/>
    </source>
</evidence>
<feature type="compositionally biased region" description="Polar residues" evidence="1">
    <location>
        <begin position="26"/>
        <end position="38"/>
    </location>
</feature>
<feature type="compositionally biased region" description="Acidic residues" evidence="1">
    <location>
        <begin position="488"/>
        <end position="499"/>
    </location>
</feature>
<organism evidence="3 4">
    <name type="scientific">Riccia fluitans</name>
    <dbReference type="NCBI Taxonomy" id="41844"/>
    <lineage>
        <taxon>Eukaryota</taxon>
        <taxon>Viridiplantae</taxon>
        <taxon>Streptophyta</taxon>
        <taxon>Embryophyta</taxon>
        <taxon>Marchantiophyta</taxon>
        <taxon>Marchantiopsida</taxon>
        <taxon>Marchantiidae</taxon>
        <taxon>Marchantiales</taxon>
        <taxon>Ricciaceae</taxon>
        <taxon>Riccia</taxon>
    </lineage>
</organism>
<dbReference type="Pfam" id="PF07059">
    <property type="entry name" value="EDR2_C"/>
    <property type="match status" value="1"/>
</dbReference>
<feature type="region of interest" description="Disordered" evidence="1">
    <location>
        <begin position="454"/>
        <end position="476"/>
    </location>
</feature>
<evidence type="ECO:0000313" key="4">
    <source>
        <dbReference type="Proteomes" id="UP001605036"/>
    </source>
</evidence>
<feature type="domain" description="START" evidence="2">
    <location>
        <begin position="239"/>
        <end position="435"/>
    </location>
</feature>
<dbReference type="SUPFAM" id="SSF50729">
    <property type="entry name" value="PH domain-like"/>
    <property type="match status" value="1"/>
</dbReference>
<dbReference type="PANTHER" id="PTHR12136">
    <property type="entry name" value="ENHANCED DISEASE RESISTANCE-RELATED"/>
    <property type="match status" value="1"/>
</dbReference>
<name>A0ABD1ZGS3_9MARC</name>
<feature type="compositionally biased region" description="Basic and acidic residues" evidence="1">
    <location>
        <begin position="500"/>
        <end position="511"/>
    </location>
</feature>
<feature type="region of interest" description="Disordered" evidence="1">
    <location>
        <begin position="17"/>
        <end position="49"/>
    </location>
</feature>
<dbReference type="Proteomes" id="UP001605036">
    <property type="component" value="Unassembled WGS sequence"/>
</dbReference>
<dbReference type="PANTHER" id="PTHR12136:SF47">
    <property type="entry name" value="ENHANCED DISEASE RESISTANCE PROTEIN (DUF1336)"/>
    <property type="match status" value="1"/>
</dbReference>
<dbReference type="Pfam" id="PF01852">
    <property type="entry name" value="START"/>
    <property type="match status" value="1"/>
</dbReference>
<dbReference type="InterPro" id="IPR023393">
    <property type="entry name" value="START-like_dom_sf"/>
</dbReference>
<dbReference type="AlphaFoldDB" id="A0ABD1ZGS3"/>
<dbReference type="InterPro" id="IPR009769">
    <property type="entry name" value="EDR2_C"/>
</dbReference>
<dbReference type="CDD" id="cd00821">
    <property type="entry name" value="PH"/>
    <property type="match status" value="1"/>
</dbReference>
<dbReference type="EMBL" id="JBHFFA010000001">
    <property type="protein sequence ID" value="KAL2650641.1"/>
    <property type="molecule type" value="Genomic_DNA"/>
</dbReference>
<accession>A0ABD1ZGS3</accession>
<sequence length="801" mass="90069">MMATANLVETVISSVKPGHTRHRSLDLTTPNLSPPGSQREQREGVTGSQREQREIAVYAGWVYHVGLNSLGYPFCHERFLVIKGKYVTMYKHNPQEHSQTQPLRSGFVGQYLMVEEVGRQIYHGRALYVLRIFSRLDHSRQGEFACQSAEEVEKWIAAFNYAKEEAEYEMERASSRRLMNSEDEFKLNGPRHHRSYSRLNKLITIGGRGPEFLRRRASVVSPQTTKSDPYYRREGDAVEQADWRCFRTINGLRIFEDVAASKAEKGTIMKSVGVVEAAADSIFEMVMSLEKSLRYEWDNLTADLELVEQVDGHSDIVYGTFDPKYIKRWHSKRDFVFSRYWRRDQDGSYLIHQISTIHKTKPAKPGYQRMEFSPGIWEITPLPPRPGTNAPRSVVTQIMEVKSTGWGRWKASHYAKFHKTIPCVLLCRIAGLRELFAAKPDFGMSQAAERVIVTESGRKTSGPTDSPPESLGPEPNEEFFDAIMVEDSAEDGDSGESEGDEGKSSQKDPGHIHSLKTLTWSVMMGLPSKRRTGREENGELVLSAAPVTIDGSAFKGTLRRSLYDKDSDCWSEPGGGGFMVRGRTYNDDGLKIPGTDPLLKLMAVDWIHSEDRVDFVAKNPASIVKSAAGKMAPFIFVVNLQVPARPNYSMVFYYVADRPLRKGSLLDRFANGDDAYRNARFKLIPSIVEGYWMVKRAVGTKACLLGRAVTCRYLRAENFLEIDVDIGSSSVARGVLGLVLGYVTSLVVDLAILIEAKEENELPEYVLGATFPFSSSTWNKFAVSGGLGYTREKSIKLPFSQ</sequence>
<dbReference type="SUPFAM" id="SSF55961">
    <property type="entry name" value="Bet v1-like"/>
    <property type="match status" value="1"/>
</dbReference>
<dbReference type="InterPro" id="IPR045096">
    <property type="entry name" value="EDR2-like"/>
</dbReference>
<dbReference type="Gene3D" id="3.30.530.20">
    <property type="match status" value="1"/>
</dbReference>
<reference evidence="3 4" key="1">
    <citation type="submission" date="2024-09" db="EMBL/GenBank/DDBJ databases">
        <title>Chromosome-scale assembly of Riccia fluitans.</title>
        <authorList>
            <person name="Paukszto L."/>
            <person name="Sawicki J."/>
            <person name="Karawczyk K."/>
            <person name="Piernik-Szablinska J."/>
            <person name="Szczecinska M."/>
            <person name="Mazdziarz M."/>
        </authorList>
    </citation>
    <scope>NUCLEOTIDE SEQUENCE [LARGE SCALE GENOMIC DNA]</scope>
    <source>
        <strain evidence="3">Rf_01</strain>
        <tissue evidence="3">Aerial parts of the thallus</tissue>
    </source>
</reference>
<protein>
    <recommendedName>
        <fullName evidence="2">START domain-containing protein</fullName>
    </recommendedName>
</protein>
<dbReference type="InterPro" id="IPR002913">
    <property type="entry name" value="START_lipid-bd_dom"/>
</dbReference>